<keyword evidence="2 3" id="KW-0663">Pyridoxal phosphate</keyword>
<dbReference type="RefSeq" id="WP_208678380.1">
    <property type="nucleotide sequence ID" value="NZ_CP034671.2"/>
</dbReference>
<dbReference type="AlphaFoldDB" id="A0AAU6R5B1"/>
<evidence type="ECO:0000256" key="1">
    <source>
        <dbReference type="PIRSR" id="PIRSR000390-1"/>
    </source>
</evidence>
<dbReference type="GO" id="GO:0030170">
    <property type="term" value="F:pyridoxal phosphate binding"/>
    <property type="evidence" value="ECO:0007669"/>
    <property type="project" value="TreeGrafter"/>
</dbReference>
<proteinExistence type="inferred from homology"/>
<evidence type="ECO:0000256" key="3">
    <source>
        <dbReference type="RuleBase" id="RU004508"/>
    </source>
</evidence>
<name>A0AAU6R5B1_SYNEL</name>
<dbReference type="Gene3D" id="3.40.640.10">
    <property type="entry name" value="Type I PLP-dependent aspartate aminotransferase-like (Major domain)"/>
    <property type="match status" value="1"/>
</dbReference>
<gene>
    <name evidence="4" type="ORF">EKO22_10345</name>
</gene>
<accession>A0AAU6R5B1</accession>
<dbReference type="GO" id="GO:0008483">
    <property type="term" value="F:transaminase activity"/>
    <property type="evidence" value="ECO:0007669"/>
    <property type="project" value="UniProtKB-KW"/>
</dbReference>
<keyword evidence="4" id="KW-0032">Aminotransferase</keyword>
<evidence type="ECO:0000313" key="4">
    <source>
        <dbReference type="EMBL" id="WZE38211.1"/>
    </source>
</evidence>
<keyword evidence="4" id="KW-0808">Transferase</keyword>
<protein>
    <submittedName>
        <fullName evidence="4">DegT/DnrJ/EryC1/StrS aminotransferase family protein</fullName>
    </submittedName>
</protein>
<dbReference type="PANTHER" id="PTHR30244:SF34">
    <property type="entry name" value="DTDP-4-AMINO-4,6-DIDEOXYGALACTOSE TRANSAMINASE"/>
    <property type="match status" value="1"/>
</dbReference>
<comment type="similarity">
    <text evidence="3">Belongs to the DegT/DnrJ/EryC1 family.</text>
</comment>
<evidence type="ECO:0000256" key="2">
    <source>
        <dbReference type="PIRSR" id="PIRSR000390-2"/>
    </source>
</evidence>
<dbReference type="CDD" id="cd00616">
    <property type="entry name" value="AHBA_syn"/>
    <property type="match status" value="1"/>
</dbReference>
<organism evidence="4">
    <name type="scientific">Synechococcus elongatus PCC 11802</name>
    <dbReference type="NCBI Taxonomy" id="2283154"/>
    <lineage>
        <taxon>Bacteria</taxon>
        <taxon>Bacillati</taxon>
        <taxon>Cyanobacteriota</taxon>
        <taxon>Cyanophyceae</taxon>
        <taxon>Synechococcales</taxon>
        <taxon>Synechococcaceae</taxon>
        <taxon>Synechococcus</taxon>
    </lineage>
</organism>
<dbReference type="PANTHER" id="PTHR30244">
    <property type="entry name" value="TRANSAMINASE"/>
    <property type="match status" value="1"/>
</dbReference>
<dbReference type="InterPro" id="IPR015421">
    <property type="entry name" value="PyrdxlP-dep_Trfase_major"/>
</dbReference>
<dbReference type="GO" id="GO:0000271">
    <property type="term" value="P:polysaccharide biosynthetic process"/>
    <property type="evidence" value="ECO:0007669"/>
    <property type="project" value="TreeGrafter"/>
</dbReference>
<sequence>MLNTSFAPWPSFTPEEAEAVAQVLKSNRVNYWTGQEGRQFEQEFAAWCGSQHAIAVANGTVALEIPLQALGLGAGDEVIVTPRTFLASASSIVQVGAIPVFADVDPDSQNITAATIEPLITPRTKAILCVHLAGWPCEMHPILELAHAHQLAIIEDCAQAHGARYRGQSVGAIGTVAAWSFCQDKIMTTGGEGGMITTNDAELWSKMWSAKDHGKSWQAVYERQHPPGFRWLHESFGGNGRLTEMQSAIGRLQLRKMPEWQQQRLANATQIWDTARGLTGLRVPEIPSHIDHAAYKAYVFVHPESLASGWSRDRIMAEINAHGVPCYSGSCSEVYLEKAFENTGFRPKERLPVAKQLGETSLMFLCHPTLTPEHIEKTCEVITAVITQATR</sequence>
<dbReference type="Gene3D" id="3.90.1150.10">
    <property type="entry name" value="Aspartate Aminotransferase, domain 1"/>
    <property type="match status" value="1"/>
</dbReference>
<dbReference type="SUPFAM" id="SSF53383">
    <property type="entry name" value="PLP-dependent transferases"/>
    <property type="match status" value="1"/>
</dbReference>
<feature type="active site" description="Proton acceptor" evidence="1">
    <location>
        <position position="185"/>
    </location>
</feature>
<dbReference type="Pfam" id="PF01041">
    <property type="entry name" value="DegT_DnrJ_EryC1"/>
    <property type="match status" value="1"/>
</dbReference>
<dbReference type="InterPro" id="IPR015424">
    <property type="entry name" value="PyrdxlP-dep_Trfase"/>
</dbReference>
<dbReference type="PIRSF" id="PIRSF000390">
    <property type="entry name" value="PLP_StrS"/>
    <property type="match status" value="1"/>
</dbReference>
<dbReference type="InterPro" id="IPR015422">
    <property type="entry name" value="PyrdxlP-dep_Trfase_small"/>
</dbReference>
<feature type="modified residue" description="N6-(pyridoxal phosphate)lysine" evidence="2">
    <location>
        <position position="185"/>
    </location>
</feature>
<reference evidence="4" key="1">
    <citation type="submission" date="2024-01" db="EMBL/GenBank/DDBJ databases">
        <title>Synechococcus elongatus PCC 11802, a close yet different native of Synechococcus elongatus PCC 11801.</title>
        <authorList>
            <person name="Jaiswal D."/>
            <person name="Sengupta A."/>
            <person name="Sengupta S."/>
            <person name="Pakrasi H.B."/>
            <person name="Wangikar P."/>
        </authorList>
    </citation>
    <scope>NUCLEOTIDE SEQUENCE</scope>
    <source>
        <strain evidence="4">PCC 11802</strain>
    </source>
</reference>
<dbReference type="InterPro" id="IPR000653">
    <property type="entry name" value="DegT/StrS_aminotransferase"/>
</dbReference>
<dbReference type="EMBL" id="CP034671">
    <property type="protein sequence ID" value="WZE38211.1"/>
    <property type="molecule type" value="Genomic_DNA"/>
</dbReference>